<keyword evidence="4 8" id="KW-0375">Hydrogen ion transport</keyword>
<evidence type="ECO:0000256" key="1">
    <source>
        <dbReference type="ARBA" id="ARBA00005901"/>
    </source>
</evidence>
<keyword evidence="3 8" id="KW-1003">Cell membrane</keyword>
<dbReference type="GO" id="GO:0005524">
    <property type="term" value="F:ATP binding"/>
    <property type="evidence" value="ECO:0007669"/>
    <property type="project" value="UniProtKB-UniRule"/>
</dbReference>
<keyword evidence="5 8" id="KW-0406">Ion transport</keyword>
<keyword evidence="2 8" id="KW-0813">Transport</keyword>
<sequence length="203" mass="22768">MSREVIIRLIEEERDEEIARLRKKAEEESAGIREKGRLRADQKAEQIRRETEREIEAMRRAILLQAEFEAMAAERKARWDGIEEVFSIAEEELSEIVSSSAYPGILRHLILEGREMISDGALTILCRAEDREAAEEAAEGISNVTVTPLSGHDPMIRIGGVILLARDGAIRCDQTFPTRLLNMRNKLTQTVSGVLYGGGDTGY</sequence>
<proteinExistence type="inferred from homology"/>
<dbReference type="InterPro" id="IPR038495">
    <property type="entry name" value="ATPase_E_C"/>
</dbReference>
<comment type="function">
    <text evidence="8">Component of the A-type ATP synthase that produces ATP from ADP in the presence of a proton gradient across the membrane.</text>
</comment>
<dbReference type="GO" id="GO:0033178">
    <property type="term" value="C:proton-transporting two-sector ATPase complex, catalytic domain"/>
    <property type="evidence" value="ECO:0007669"/>
    <property type="project" value="InterPro"/>
</dbReference>
<keyword evidence="6 8" id="KW-0472">Membrane</keyword>
<dbReference type="GO" id="GO:0005886">
    <property type="term" value="C:plasma membrane"/>
    <property type="evidence" value="ECO:0007669"/>
    <property type="project" value="UniProtKB-SubCell"/>
</dbReference>
<comment type="subunit">
    <text evidence="8">Has multiple subunits with at least A(3), B(3), C, D, E, F, H, I and proteolipid K(x).</text>
</comment>
<evidence type="ECO:0000256" key="2">
    <source>
        <dbReference type="ARBA" id="ARBA00022448"/>
    </source>
</evidence>
<dbReference type="AlphaFoldDB" id="A0A8J7W5J6"/>
<protein>
    <recommendedName>
        <fullName evidence="8">A-type ATP synthase subunit E</fullName>
    </recommendedName>
</protein>
<dbReference type="OrthoDB" id="118155at2157"/>
<dbReference type="InterPro" id="IPR002842">
    <property type="entry name" value="ATPase_V1_Esu"/>
</dbReference>
<dbReference type="RefSeq" id="WP_211530371.1">
    <property type="nucleotide sequence ID" value="NZ_JWHL01000004.1"/>
</dbReference>
<dbReference type="Pfam" id="PF01991">
    <property type="entry name" value="vATP-synt_E"/>
    <property type="match status" value="1"/>
</dbReference>
<evidence type="ECO:0000256" key="5">
    <source>
        <dbReference type="ARBA" id="ARBA00023065"/>
    </source>
</evidence>
<comment type="similarity">
    <text evidence="1 8">Belongs to the V-ATPase E subunit family.</text>
</comment>
<evidence type="ECO:0000256" key="3">
    <source>
        <dbReference type="ARBA" id="ARBA00022475"/>
    </source>
</evidence>
<gene>
    <name evidence="8" type="primary">atpE</name>
    <name evidence="10" type="ORF">RJ53_04100</name>
</gene>
<comment type="caution">
    <text evidence="10">The sequence shown here is derived from an EMBL/GenBank/DDBJ whole genome shotgun (WGS) entry which is preliminary data.</text>
</comment>
<organism evidence="10 11">
    <name type="scientific">Methanocalculus chunghsingensis</name>
    <dbReference type="NCBI Taxonomy" id="156457"/>
    <lineage>
        <taxon>Archaea</taxon>
        <taxon>Methanobacteriati</taxon>
        <taxon>Methanobacteriota</taxon>
        <taxon>Stenosarchaea group</taxon>
        <taxon>Methanomicrobia</taxon>
        <taxon>Methanomicrobiales</taxon>
        <taxon>Methanocalculaceae</taxon>
        <taxon>Methanocalculus</taxon>
    </lineage>
</organism>
<comment type="subcellular location">
    <subcellularLocation>
        <location evidence="8">Cell membrane</location>
        <topology evidence="8">Peripheral membrane protein</topology>
    </subcellularLocation>
</comment>
<dbReference type="GO" id="GO:0046961">
    <property type="term" value="F:proton-transporting ATPase activity, rotational mechanism"/>
    <property type="evidence" value="ECO:0007669"/>
    <property type="project" value="InterPro"/>
</dbReference>
<dbReference type="GO" id="GO:0046933">
    <property type="term" value="F:proton-transporting ATP synthase activity, rotational mechanism"/>
    <property type="evidence" value="ECO:0007669"/>
    <property type="project" value="UniProtKB-UniRule"/>
</dbReference>
<keyword evidence="7 8" id="KW-0066">ATP synthesis</keyword>
<dbReference type="HAMAP" id="MF_00311">
    <property type="entry name" value="ATP_synth_E_arch"/>
    <property type="match status" value="1"/>
</dbReference>
<dbReference type="PANTHER" id="PTHR45715">
    <property type="entry name" value="ATPASE H+-TRANSPORTING V1 SUBUNIT E1A-RELATED"/>
    <property type="match status" value="1"/>
</dbReference>
<dbReference type="EMBL" id="JWHL01000004">
    <property type="protein sequence ID" value="MBR1368734.1"/>
    <property type="molecule type" value="Genomic_DNA"/>
</dbReference>
<evidence type="ECO:0000256" key="6">
    <source>
        <dbReference type="ARBA" id="ARBA00023136"/>
    </source>
</evidence>
<dbReference type="SUPFAM" id="SSF160527">
    <property type="entry name" value="V-type ATPase subunit E-like"/>
    <property type="match status" value="1"/>
</dbReference>
<dbReference type="Proteomes" id="UP000730161">
    <property type="component" value="Unassembled WGS sequence"/>
</dbReference>
<reference evidence="10" key="1">
    <citation type="submission" date="2014-12" db="EMBL/GenBank/DDBJ databases">
        <authorList>
            <person name="Huang H.-H."/>
            <person name="Chen S.-C."/>
            <person name="Lai M.-C."/>
        </authorList>
    </citation>
    <scope>NUCLEOTIDE SEQUENCE</scope>
    <source>
        <strain evidence="10">K1F9705b</strain>
    </source>
</reference>
<dbReference type="Gene3D" id="3.30.2320.30">
    <property type="entry name" value="ATP synthase, E subunit, C-terminal"/>
    <property type="match status" value="1"/>
</dbReference>
<dbReference type="GO" id="GO:0042777">
    <property type="term" value="P:proton motive force-driven plasma membrane ATP synthesis"/>
    <property type="evidence" value="ECO:0007669"/>
    <property type="project" value="UniProtKB-UniRule"/>
</dbReference>
<accession>A0A8J7W5J6</accession>
<evidence type="ECO:0000313" key="11">
    <source>
        <dbReference type="Proteomes" id="UP000730161"/>
    </source>
</evidence>
<name>A0A8J7W5J6_9EURY</name>
<evidence type="ECO:0000256" key="8">
    <source>
        <dbReference type="HAMAP-Rule" id="MF_00311"/>
    </source>
</evidence>
<keyword evidence="11" id="KW-1185">Reference proteome</keyword>
<evidence type="ECO:0000256" key="9">
    <source>
        <dbReference type="SAM" id="MobiDB-lite"/>
    </source>
</evidence>
<evidence type="ECO:0000313" key="10">
    <source>
        <dbReference type="EMBL" id="MBR1368734.1"/>
    </source>
</evidence>
<feature type="region of interest" description="Disordered" evidence="9">
    <location>
        <begin position="24"/>
        <end position="45"/>
    </location>
</feature>
<evidence type="ECO:0000256" key="4">
    <source>
        <dbReference type="ARBA" id="ARBA00022781"/>
    </source>
</evidence>
<evidence type="ECO:0000256" key="7">
    <source>
        <dbReference type="ARBA" id="ARBA00023310"/>
    </source>
</evidence>